<dbReference type="GO" id="GO:0005737">
    <property type="term" value="C:cytoplasm"/>
    <property type="evidence" value="ECO:0007669"/>
    <property type="project" value="Ensembl"/>
</dbReference>
<name>A0A4X2L5C6_VOMUR</name>
<evidence type="ECO:0000313" key="3">
    <source>
        <dbReference type="Ensembl" id="ENSVURP00010017361.1"/>
    </source>
</evidence>
<feature type="domain" description="Glycosyltransferase 2-like" evidence="2">
    <location>
        <begin position="163"/>
        <end position="266"/>
    </location>
</feature>
<reference evidence="3" key="2">
    <citation type="submission" date="2025-08" db="UniProtKB">
        <authorList>
            <consortium name="Ensembl"/>
        </authorList>
    </citation>
    <scope>IDENTIFICATION</scope>
</reference>
<sequence length="435" mass="49647">MWSRDRAVAAPDRLRSEVSGAERVLAVTDQLLPSPSSSSTSAQPMAPLSVRSRESGSKIQVSIILPVHNAECWLDDCLQSVLEQDFEGTLELSIFNDASKVFINLSFVVIYISVKVTIFYEFHYAVLLLSLFQDKSMNIINKWKIRLEALGIRVIIGGHDSPSPRGVGFSKNQAIAQSSGSYLCFLDSDDVMMPQRVRLQYKAAIQHPNSIIGCQVKREPPNSTERYTRWINNLTSEQLITQVFTSYGPTVIMPTWFCSQEWFSKVGKFDESGKGVPEDLLFFYHHLRKGGEVFLVEQCLLLYRYHPYAATHSVLESTIWQHRVQFLEERALQHWTSFTIWNAGKQGRKLYRSLSPVNQKKVVAFCDVDKNKIKKGFYSYEDSKERPKPKIPIQHFKDADPPFVICVKLDLTGGTFEENLESLNLQEGLDYLHFS</sequence>
<dbReference type="Pfam" id="PF00535">
    <property type="entry name" value="Glycos_transf_2"/>
    <property type="match status" value="1"/>
</dbReference>
<dbReference type="GO" id="GO:0006417">
    <property type="term" value="P:regulation of translation"/>
    <property type="evidence" value="ECO:0007669"/>
    <property type="project" value="Ensembl"/>
</dbReference>
<dbReference type="CDD" id="cd06913">
    <property type="entry name" value="beta3GnTL1_like"/>
    <property type="match status" value="1"/>
</dbReference>
<dbReference type="PANTHER" id="PTHR22916:SF3">
    <property type="entry name" value="UDP-GLCNAC:BETAGAL BETA-1,3-N-ACETYLGLUCOSAMINYLTRANSFERASE-LIKE PROTEIN 1"/>
    <property type="match status" value="1"/>
</dbReference>
<evidence type="ECO:0000256" key="1">
    <source>
        <dbReference type="SAM" id="MobiDB-lite"/>
    </source>
</evidence>
<proteinExistence type="predicted"/>
<dbReference type="SUPFAM" id="SSF53448">
    <property type="entry name" value="Nucleotide-diphospho-sugar transferases"/>
    <property type="match status" value="1"/>
</dbReference>
<accession>A0A4X2L5C6</accession>
<dbReference type="Proteomes" id="UP000314987">
    <property type="component" value="Unassembled WGS sequence"/>
</dbReference>
<dbReference type="Ensembl" id="ENSVURT00010019717.1">
    <property type="protein sequence ID" value="ENSVURP00010017361.1"/>
    <property type="gene ID" value="ENSVURG00010013256.1"/>
</dbReference>
<dbReference type="AlphaFoldDB" id="A0A4X2L5C6"/>
<dbReference type="InterPro" id="IPR001173">
    <property type="entry name" value="Glyco_trans_2-like"/>
</dbReference>
<dbReference type="GO" id="GO:0006400">
    <property type="term" value="P:tRNA modification"/>
    <property type="evidence" value="ECO:0007669"/>
    <property type="project" value="Ensembl"/>
</dbReference>
<organism evidence="3 4">
    <name type="scientific">Vombatus ursinus</name>
    <name type="common">Common wombat</name>
    <dbReference type="NCBI Taxonomy" id="29139"/>
    <lineage>
        <taxon>Eukaryota</taxon>
        <taxon>Metazoa</taxon>
        <taxon>Chordata</taxon>
        <taxon>Craniata</taxon>
        <taxon>Vertebrata</taxon>
        <taxon>Euteleostomi</taxon>
        <taxon>Mammalia</taxon>
        <taxon>Metatheria</taxon>
        <taxon>Diprotodontia</taxon>
        <taxon>Vombatidae</taxon>
        <taxon>Vombatus</taxon>
    </lineage>
</organism>
<dbReference type="GeneTree" id="ENSGT00390000006933"/>
<dbReference type="Gene3D" id="3.90.550.10">
    <property type="entry name" value="Spore Coat Polysaccharide Biosynthesis Protein SpsA, Chain A"/>
    <property type="match status" value="1"/>
</dbReference>
<dbReference type="GO" id="GO:0141125">
    <property type="term" value="F:tRNA-queuosine(34) galactosyltransferase activity"/>
    <property type="evidence" value="ECO:0007669"/>
    <property type="project" value="Ensembl"/>
</dbReference>
<dbReference type="InterPro" id="IPR029044">
    <property type="entry name" value="Nucleotide-diphossugar_trans"/>
</dbReference>
<feature type="region of interest" description="Disordered" evidence="1">
    <location>
        <begin position="32"/>
        <end position="51"/>
    </location>
</feature>
<dbReference type="PANTHER" id="PTHR22916">
    <property type="entry name" value="GLYCOSYLTRANSFERASE"/>
    <property type="match status" value="1"/>
</dbReference>
<keyword evidence="4" id="KW-1185">Reference proteome</keyword>
<gene>
    <name evidence="3" type="primary">B3GNTL1</name>
</gene>
<evidence type="ECO:0000259" key="2">
    <source>
        <dbReference type="Pfam" id="PF00535"/>
    </source>
</evidence>
<reference evidence="4" key="1">
    <citation type="submission" date="2018-12" db="EMBL/GenBank/DDBJ databases">
        <authorList>
            <person name="Yazar S."/>
        </authorList>
    </citation>
    <scope>NUCLEOTIDE SEQUENCE [LARGE SCALE GENOMIC DNA]</scope>
</reference>
<reference evidence="3" key="3">
    <citation type="submission" date="2025-09" db="UniProtKB">
        <authorList>
            <consortium name="Ensembl"/>
        </authorList>
    </citation>
    <scope>IDENTIFICATION</scope>
</reference>
<dbReference type="STRING" id="29139.ENSVURP00010017361"/>
<evidence type="ECO:0000313" key="4">
    <source>
        <dbReference type="Proteomes" id="UP000314987"/>
    </source>
</evidence>
<dbReference type="OMA" id="GWPEDYD"/>
<protein>
    <submittedName>
        <fullName evidence="3">UDP-GlcNAc:betaGal beta-1,3-N-acetylglucosaminyltransferase like 1</fullName>
    </submittedName>
</protein>